<comment type="catalytic activity">
    <reaction evidence="7">
        <text>arsenic triglutathione + 2 [thioredoxin]-dithiol + 2 S-adenosyl-L-methionine + H2O = dimethylarsinous acid + 2 [thioredoxin]-disulfide + 3 glutathione + 2 S-adenosyl-L-homocysteine + 2 H(+)</text>
        <dbReference type="Rhea" id="RHEA:69464"/>
        <dbReference type="Rhea" id="RHEA-COMP:10698"/>
        <dbReference type="Rhea" id="RHEA-COMP:10700"/>
        <dbReference type="ChEBI" id="CHEBI:15377"/>
        <dbReference type="ChEBI" id="CHEBI:15378"/>
        <dbReference type="ChEBI" id="CHEBI:23808"/>
        <dbReference type="ChEBI" id="CHEBI:29950"/>
        <dbReference type="ChEBI" id="CHEBI:50058"/>
        <dbReference type="ChEBI" id="CHEBI:57856"/>
        <dbReference type="ChEBI" id="CHEBI:57925"/>
        <dbReference type="ChEBI" id="CHEBI:59789"/>
        <dbReference type="ChEBI" id="CHEBI:183640"/>
        <dbReference type="EC" id="2.1.1.137"/>
    </reaction>
</comment>
<evidence type="ECO:0000256" key="8">
    <source>
        <dbReference type="ARBA" id="ARBA00048428"/>
    </source>
</evidence>
<reference evidence="10" key="1">
    <citation type="journal article" date="2014" name="Front. Microbiol.">
        <title>High frequency of phylogenetically diverse reductive dehalogenase-homologous genes in deep subseafloor sedimentary metagenomes.</title>
        <authorList>
            <person name="Kawai M."/>
            <person name="Futagami T."/>
            <person name="Toyoda A."/>
            <person name="Takaki Y."/>
            <person name="Nishi S."/>
            <person name="Hori S."/>
            <person name="Arai W."/>
            <person name="Tsubouchi T."/>
            <person name="Morono Y."/>
            <person name="Uchiyama I."/>
            <person name="Ito T."/>
            <person name="Fujiyama A."/>
            <person name="Inagaki F."/>
            <person name="Takami H."/>
        </authorList>
    </citation>
    <scope>NUCLEOTIDE SEQUENCE</scope>
    <source>
        <strain evidence="10">Expedition CK06-06</strain>
    </source>
</reference>
<dbReference type="AlphaFoldDB" id="X1GS77"/>
<evidence type="ECO:0000256" key="7">
    <source>
        <dbReference type="ARBA" id="ARBA00047943"/>
    </source>
</evidence>
<protein>
    <recommendedName>
        <fullName evidence="5">Arsenite methyltransferase</fullName>
        <ecNumber evidence="4">2.1.1.137</ecNumber>
    </recommendedName>
</protein>
<dbReference type="InterPro" id="IPR029063">
    <property type="entry name" value="SAM-dependent_MTases_sf"/>
</dbReference>
<evidence type="ECO:0000259" key="9">
    <source>
        <dbReference type="Pfam" id="PF13847"/>
    </source>
</evidence>
<dbReference type="NCBIfam" id="NF008823">
    <property type="entry name" value="PRK11873.1"/>
    <property type="match status" value="1"/>
</dbReference>
<dbReference type="PANTHER" id="PTHR43675:SF8">
    <property type="entry name" value="ARSENITE METHYLTRANSFERASE"/>
    <property type="match status" value="1"/>
</dbReference>
<evidence type="ECO:0000256" key="1">
    <source>
        <dbReference type="ARBA" id="ARBA00022679"/>
    </source>
</evidence>
<evidence type="ECO:0000256" key="2">
    <source>
        <dbReference type="ARBA" id="ARBA00022691"/>
    </source>
</evidence>
<evidence type="ECO:0000256" key="5">
    <source>
        <dbReference type="ARBA" id="ARBA00034545"/>
    </source>
</evidence>
<dbReference type="SUPFAM" id="SSF53335">
    <property type="entry name" value="S-adenosyl-L-methionine-dependent methyltransferases"/>
    <property type="match status" value="1"/>
</dbReference>
<dbReference type="InterPro" id="IPR025714">
    <property type="entry name" value="Methyltranfer_dom"/>
</dbReference>
<name>X1GS77_9ZZZZ</name>
<comment type="catalytic activity">
    <reaction evidence="8">
        <text>arsenic triglutathione + 3 [thioredoxin]-dithiol + 3 S-adenosyl-L-methionine = trimethylarsine + 3 [thioredoxin]-disulfide + 3 glutathione + 3 S-adenosyl-L-homocysteine + 3 H(+)</text>
        <dbReference type="Rhea" id="RHEA:69432"/>
        <dbReference type="Rhea" id="RHEA-COMP:10698"/>
        <dbReference type="Rhea" id="RHEA-COMP:10700"/>
        <dbReference type="ChEBI" id="CHEBI:15378"/>
        <dbReference type="ChEBI" id="CHEBI:27130"/>
        <dbReference type="ChEBI" id="CHEBI:29950"/>
        <dbReference type="ChEBI" id="CHEBI:50058"/>
        <dbReference type="ChEBI" id="CHEBI:57856"/>
        <dbReference type="ChEBI" id="CHEBI:57925"/>
        <dbReference type="ChEBI" id="CHEBI:59789"/>
        <dbReference type="ChEBI" id="CHEBI:183640"/>
        <dbReference type="EC" id="2.1.1.137"/>
    </reaction>
</comment>
<comment type="similarity">
    <text evidence="3">Belongs to the methyltransferase superfamily. Arsenite methyltransferase family.</text>
</comment>
<dbReference type="PANTHER" id="PTHR43675">
    <property type="entry name" value="ARSENITE METHYLTRANSFERASE"/>
    <property type="match status" value="1"/>
</dbReference>
<comment type="catalytic activity">
    <reaction evidence="6">
        <text>arsenic triglutathione + [thioredoxin]-dithiol + S-adenosyl-L-methionine + 2 H2O = methylarsonous acid + [thioredoxin]-disulfide + 3 glutathione + S-adenosyl-L-homocysteine + H(+)</text>
        <dbReference type="Rhea" id="RHEA:69460"/>
        <dbReference type="Rhea" id="RHEA-COMP:10698"/>
        <dbReference type="Rhea" id="RHEA-COMP:10700"/>
        <dbReference type="ChEBI" id="CHEBI:15377"/>
        <dbReference type="ChEBI" id="CHEBI:15378"/>
        <dbReference type="ChEBI" id="CHEBI:17826"/>
        <dbReference type="ChEBI" id="CHEBI:29950"/>
        <dbReference type="ChEBI" id="CHEBI:50058"/>
        <dbReference type="ChEBI" id="CHEBI:57856"/>
        <dbReference type="ChEBI" id="CHEBI:57925"/>
        <dbReference type="ChEBI" id="CHEBI:59789"/>
        <dbReference type="ChEBI" id="CHEBI:183640"/>
        <dbReference type="EC" id="2.1.1.137"/>
    </reaction>
</comment>
<proteinExistence type="inferred from homology"/>
<accession>X1GS77</accession>
<evidence type="ECO:0000313" key="10">
    <source>
        <dbReference type="EMBL" id="GAH44449.1"/>
    </source>
</evidence>
<dbReference type="EMBL" id="BARU01007363">
    <property type="protein sequence ID" value="GAH44449.1"/>
    <property type="molecule type" value="Genomic_DNA"/>
</dbReference>
<dbReference type="Gene3D" id="3.40.50.150">
    <property type="entry name" value="Vaccinia Virus protein VP39"/>
    <property type="match status" value="1"/>
</dbReference>
<dbReference type="Pfam" id="PF13847">
    <property type="entry name" value="Methyltransf_31"/>
    <property type="match status" value="1"/>
</dbReference>
<dbReference type="GO" id="GO:0030791">
    <property type="term" value="F:arsenite methyltransferase activity"/>
    <property type="evidence" value="ECO:0007669"/>
    <property type="project" value="UniProtKB-EC"/>
</dbReference>
<keyword evidence="2" id="KW-0949">S-adenosyl-L-methionine</keyword>
<dbReference type="EC" id="2.1.1.137" evidence="4"/>
<organism evidence="10">
    <name type="scientific">marine sediment metagenome</name>
    <dbReference type="NCBI Taxonomy" id="412755"/>
    <lineage>
        <taxon>unclassified sequences</taxon>
        <taxon>metagenomes</taxon>
        <taxon>ecological metagenomes</taxon>
    </lineage>
</organism>
<comment type="caution">
    <text evidence="10">The sequence shown here is derived from an EMBL/GenBank/DDBJ whole genome shotgun (WGS) entry which is preliminary data.</text>
</comment>
<evidence type="ECO:0000256" key="6">
    <source>
        <dbReference type="ARBA" id="ARBA00047941"/>
    </source>
</evidence>
<feature type="domain" description="Methyltransferase" evidence="9">
    <location>
        <begin position="72"/>
        <end position="203"/>
    </location>
</feature>
<dbReference type="CDD" id="cd02440">
    <property type="entry name" value="AdoMet_MTases"/>
    <property type="match status" value="1"/>
</dbReference>
<feature type="non-terminal residue" evidence="10">
    <location>
        <position position="206"/>
    </location>
</feature>
<keyword evidence="1" id="KW-0808">Transferase</keyword>
<evidence type="ECO:0000256" key="3">
    <source>
        <dbReference type="ARBA" id="ARBA00034487"/>
    </source>
</evidence>
<evidence type="ECO:0000256" key="4">
    <source>
        <dbReference type="ARBA" id="ARBA00034521"/>
    </source>
</evidence>
<dbReference type="InterPro" id="IPR026669">
    <property type="entry name" value="Arsenite_MeTrfase-like"/>
</dbReference>
<sequence length="206" mass="21438">MMSGDDNERQRREVSEHYARVAEADASCCGPAPSCCTPSNRMGYSVDELDALPEGADLGLGCGNPGAIASLKPGEVVLDLGSGGGIDCFLAARRVGDTGRVIGIDMTPSMLSKASGNAEKGGYSNVEFRLGEIEHLPVGDGTVDVILSNCVINLSPEKDRVFADAYRVLKPGGRLAISDIVALKPIPDELRRDMALVSSCIGGAAV</sequence>
<gene>
    <name evidence="10" type="ORF">S03H2_14512</name>
</gene>